<evidence type="ECO:0000256" key="6">
    <source>
        <dbReference type="ARBA" id="ARBA00016919"/>
    </source>
</evidence>
<evidence type="ECO:0000256" key="10">
    <source>
        <dbReference type="ARBA" id="ARBA00022909"/>
    </source>
</evidence>
<comment type="cofactor">
    <cofactor evidence="2 12">
        <name>Mg(2+)</name>
        <dbReference type="ChEBI" id="CHEBI:18420"/>
    </cofactor>
</comment>
<dbReference type="GO" id="GO:0046654">
    <property type="term" value="P:tetrahydrofolate biosynthetic process"/>
    <property type="evidence" value="ECO:0007669"/>
    <property type="project" value="UniProtKB-UniPathway"/>
</dbReference>
<reference evidence="14 15" key="1">
    <citation type="journal article" date="2016" name="Front. Microbiol.">
        <title>Fuerstia marisgermanicae gen. nov., sp. nov., an Unusual Member of the Phylum Planctomycetes from the German Wadden Sea.</title>
        <authorList>
            <person name="Kohn T."/>
            <person name="Heuer A."/>
            <person name="Jogler M."/>
            <person name="Vollmers J."/>
            <person name="Boedeker C."/>
            <person name="Bunk B."/>
            <person name="Rast P."/>
            <person name="Borchert D."/>
            <person name="Glockner I."/>
            <person name="Freese H.M."/>
            <person name="Klenk H.P."/>
            <person name="Overmann J."/>
            <person name="Kaster A.K."/>
            <person name="Rohde M."/>
            <person name="Wiegand S."/>
            <person name="Jogler C."/>
        </authorList>
    </citation>
    <scope>NUCLEOTIDE SEQUENCE [LARGE SCALE GENOMIC DNA]</scope>
    <source>
        <strain evidence="14 15">NH11</strain>
    </source>
</reference>
<keyword evidence="15" id="KW-1185">Reference proteome</keyword>
<keyword evidence="10 12" id="KW-0289">Folate biosynthesis</keyword>
<evidence type="ECO:0000256" key="1">
    <source>
        <dbReference type="ARBA" id="ARBA00000012"/>
    </source>
</evidence>
<name>A0A1P8WBQ3_9PLAN</name>
<dbReference type="InterPro" id="IPR045031">
    <property type="entry name" value="DHP_synth-like"/>
</dbReference>
<proteinExistence type="inferred from homology"/>
<dbReference type="NCBIfam" id="TIGR01496">
    <property type="entry name" value="DHPS"/>
    <property type="match status" value="1"/>
</dbReference>
<dbReference type="GO" id="GO:0005829">
    <property type="term" value="C:cytosol"/>
    <property type="evidence" value="ECO:0007669"/>
    <property type="project" value="TreeGrafter"/>
</dbReference>
<dbReference type="KEGG" id="fmr:Fuma_01085"/>
<dbReference type="PANTHER" id="PTHR20941:SF1">
    <property type="entry name" value="FOLIC ACID SYNTHESIS PROTEIN FOL1"/>
    <property type="match status" value="1"/>
</dbReference>
<dbReference type="EC" id="2.5.1.15" evidence="5 12"/>
<dbReference type="SUPFAM" id="SSF51717">
    <property type="entry name" value="Dihydropteroate synthetase-like"/>
    <property type="match status" value="1"/>
</dbReference>
<dbReference type="AlphaFoldDB" id="A0A1P8WBQ3"/>
<keyword evidence="7 12" id="KW-0808">Transferase</keyword>
<dbReference type="GO" id="GO:0004156">
    <property type="term" value="F:dihydropteroate synthase activity"/>
    <property type="evidence" value="ECO:0007669"/>
    <property type="project" value="UniProtKB-EC"/>
</dbReference>
<evidence type="ECO:0000256" key="2">
    <source>
        <dbReference type="ARBA" id="ARBA00001946"/>
    </source>
</evidence>
<dbReference type="PROSITE" id="PS50972">
    <property type="entry name" value="PTERIN_BINDING"/>
    <property type="match status" value="1"/>
</dbReference>
<comment type="function">
    <text evidence="12">Catalyzes the condensation of para-aminobenzoate (pABA) with 6-hydroxymethyl-7,8-dihydropterin diphosphate (DHPt-PP) to form 7,8-dihydropteroate (H2Pte), the immediate precursor of folate derivatives.</text>
</comment>
<evidence type="ECO:0000256" key="5">
    <source>
        <dbReference type="ARBA" id="ARBA00012458"/>
    </source>
</evidence>
<organism evidence="14 15">
    <name type="scientific">Fuerstiella marisgermanici</name>
    <dbReference type="NCBI Taxonomy" id="1891926"/>
    <lineage>
        <taxon>Bacteria</taxon>
        <taxon>Pseudomonadati</taxon>
        <taxon>Planctomycetota</taxon>
        <taxon>Planctomycetia</taxon>
        <taxon>Planctomycetales</taxon>
        <taxon>Planctomycetaceae</taxon>
        <taxon>Fuerstiella</taxon>
    </lineage>
</organism>
<gene>
    <name evidence="14" type="primary">folP</name>
    <name evidence="14" type="ORF">Fuma_01085</name>
</gene>
<evidence type="ECO:0000313" key="15">
    <source>
        <dbReference type="Proteomes" id="UP000187735"/>
    </source>
</evidence>
<dbReference type="Proteomes" id="UP000187735">
    <property type="component" value="Chromosome"/>
</dbReference>
<comment type="pathway">
    <text evidence="3 12">Cofactor biosynthesis; tetrahydrofolate biosynthesis; 7,8-dihydrofolate from 2-amino-4-hydroxy-6-hydroxymethyl-7,8-dihydropteridine diphosphate and 4-aminobenzoate: step 1/2.</text>
</comment>
<keyword evidence="8 12" id="KW-0479">Metal-binding</keyword>
<dbReference type="UniPathway" id="UPA00077">
    <property type="reaction ID" value="UER00156"/>
</dbReference>
<evidence type="ECO:0000313" key="14">
    <source>
        <dbReference type="EMBL" id="APZ91497.1"/>
    </source>
</evidence>
<keyword evidence="9 12" id="KW-0460">Magnesium</keyword>
<dbReference type="InterPro" id="IPR006390">
    <property type="entry name" value="DHP_synth_dom"/>
</dbReference>
<dbReference type="Gene3D" id="3.20.20.20">
    <property type="entry name" value="Dihydropteroate synthase-like"/>
    <property type="match status" value="1"/>
</dbReference>
<dbReference type="GO" id="GO:0046656">
    <property type="term" value="P:folic acid biosynthetic process"/>
    <property type="evidence" value="ECO:0007669"/>
    <property type="project" value="UniProtKB-KW"/>
</dbReference>
<evidence type="ECO:0000256" key="4">
    <source>
        <dbReference type="ARBA" id="ARBA00009503"/>
    </source>
</evidence>
<dbReference type="RefSeq" id="WP_229360850.1">
    <property type="nucleotide sequence ID" value="NZ_CP017641.1"/>
</dbReference>
<accession>A0A1P8WBQ3</accession>
<evidence type="ECO:0000259" key="13">
    <source>
        <dbReference type="PROSITE" id="PS50972"/>
    </source>
</evidence>
<dbReference type="EMBL" id="CP017641">
    <property type="protein sequence ID" value="APZ91497.1"/>
    <property type="molecule type" value="Genomic_DNA"/>
</dbReference>
<evidence type="ECO:0000256" key="8">
    <source>
        <dbReference type="ARBA" id="ARBA00022723"/>
    </source>
</evidence>
<dbReference type="STRING" id="1891926.Fuma_01085"/>
<comment type="catalytic activity">
    <reaction evidence="1">
        <text>(7,8-dihydropterin-6-yl)methyl diphosphate + 4-aminobenzoate = 7,8-dihydropteroate + diphosphate</text>
        <dbReference type="Rhea" id="RHEA:19949"/>
        <dbReference type="ChEBI" id="CHEBI:17836"/>
        <dbReference type="ChEBI" id="CHEBI:17839"/>
        <dbReference type="ChEBI" id="CHEBI:33019"/>
        <dbReference type="ChEBI" id="CHEBI:72950"/>
        <dbReference type="EC" id="2.5.1.15"/>
    </reaction>
</comment>
<evidence type="ECO:0000256" key="11">
    <source>
        <dbReference type="ARBA" id="ARBA00030193"/>
    </source>
</evidence>
<evidence type="ECO:0000256" key="7">
    <source>
        <dbReference type="ARBA" id="ARBA00022679"/>
    </source>
</evidence>
<dbReference type="InterPro" id="IPR000489">
    <property type="entry name" value="Pterin-binding_dom"/>
</dbReference>
<dbReference type="CDD" id="cd00739">
    <property type="entry name" value="DHPS"/>
    <property type="match status" value="1"/>
</dbReference>
<evidence type="ECO:0000256" key="3">
    <source>
        <dbReference type="ARBA" id="ARBA00004763"/>
    </source>
</evidence>
<feature type="domain" description="Pterin-binding" evidence="13">
    <location>
        <begin position="24"/>
        <end position="278"/>
    </location>
</feature>
<comment type="similarity">
    <text evidence="4 12">Belongs to the DHPS family.</text>
</comment>
<dbReference type="GO" id="GO:0046872">
    <property type="term" value="F:metal ion binding"/>
    <property type="evidence" value="ECO:0007669"/>
    <property type="project" value="UniProtKB-KW"/>
</dbReference>
<dbReference type="PANTHER" id="PTHR20941">
    <property type="entry name" value="FOLATE SYNTHESIS PROTEINS"/>
    <property type="match status" value="1"/>
</dbReference>
<sequence>MMTAQDESFLWKVGGRSYRSGALPLLMGILNVTPDSFSDGGEHSSRDKAVAHGLQLAEDGADFIDIGGESTRPGAATVSLTEELRRTIPVVERLAAKTSVPISIDTTKAEVAHQAIRAGALIVNDISGLTFDPDMIAVCADSDVGVCAMHIKGTPQSMQNNPVYDDVVADVTEFLHRRCEALVLAGISADRICLDPGIGFGKTAEHNLQLMRSLRTIRNDLRRPVLVGHSRKRFLSRILGRSVEERLAGTIGVSMGLADNGADMLRIHDVASTRDALIARQSVLEREVGYGSVAEDARCRFE</sequence>
<protein>
    <recommendedName>
        <fullName evidence="6 12">Dihydropteroate synthase</fullName>
        <shortName evidence="12">DHPS</shortName>
        <ecNumber evidence="5 12">2.5.1.15</ecNumber>
    </recommendedName>
    <alternativeName>
        <fullName evidence="11 12">Dihydropteroate pyrophosphorylase</fullName>
    </alternativeName>
</protein>
<dbReference type="PROSITE" id="PS00792">
    <property type="entry name" value="DHPS_1"/>
    <property type="match status" value="1"/>
</dbReference>
<evidence type="ECO:0000256" key="9">
    <source>
        <dbReference type="ARBA" id="ARBA00022842"/>
    </source>
</evidence>
<dbReference type="InterPro" id="IPR011005">
    <property type="entry name" value="Dihydropteroate_synth-like_sf"/>
</dbReference>
<dbReference type="FunFam" id="3.20.20.20:FF:000006">
    <property type="entry name" value="Dihydropteroate synthase"/>
    <property type="match status" value="1"/>
</dbReference>
<evidence type="ECO:0000256" key="12">
    <source>
        <dbReference type="RuleBase" id="RU361205"/>
    </source>
</evidence>
<dbReference type="Pfam" id="PF00809">
    <property type="entry name" value="Pterin_bind"/>
    <property type="match status" value="1"/>
</dbReference>